<feature type="region of interest" description="Disordered" evidence="1">
    <location>
        <begin position="126"/>
        <end position="145"/>
    </location>
</feature>
<sequence length="154" mass="17180">MFREDTVTVFSSLCFSALGPPPHLTPVIFTSQHKTTLCEEPSDAVHAGIGWHRWPWWYMMLLSGGADVSQLQGPPGVKQQETENPKTRLLTANQHQPLSELTDLGRRAARACVSITRSWTELSLQSQCGSRRPREPAPRTPSMNASLLPVLIRH</sequence>
<gene>
    <name evidence="2" type="ORF">E1301_Tti020443</name>
</gene>
<reference evidence="2 3" key="1">
    <citation type="journal article" date="2019" name="Mol. Ecol. Resour.">
        <title>Chromosome-level genome assembly of Triplophysa tibetana, a fish adapted to the harsh high-altitude environment of the Tibetan Plateau.</title>
        <authorList>
            <person name="Yang X."/>
            <person name="Liu H."/>
            <person name="Ma Z."/>
            <person name="Zou Y."/>
            <person name="Zou M."/>
            <person name="Mao Y."/>
            <person name="Li X."/>
            <person name="Wang H."/>
            <person name="Chen T."/>
            <person name="Wang W."/>
            <person name="Yang R."/>
        </authorList>
    </citation>
    <scope>NUCLEOTIDE SEQUENCE [LARGE SCALE GENOMIC DNA]</scope>
    <source>
        <strain evidence="2">TTIB1903HZAU</strain>
        <tissue evidence="2">Muscle</tissue>
    </source>
</reference>
<protein>
    <submittedName>
        <fullName evidence="2">Uncharacterized protein</fullName>
    </submittedName>
</protein>
<dbReference type="Proteomes" id="UP000324632">
    <property type="component" value="Chromosome 8"/>
</dbReference>
<evidence type="ECO:0000256" key="1">
    <source>
        <dbReference type="SAM" id="MobiDB-lite"/>
    </source>
</evidence>
<evidence type="ECO:0000313" key="2">
    <source>
        <dbReference type="EMBL" id="KAA0718391.1"/>
    </source>
</evidence>
<dbReference type="EMBL" id="SOYY01000008">
    <property type="protein sequence ID" value="KAA0718391.1"/>
    <property type="molecule type" value="Genomic_DNA"/>
</dbReference>
<name>A0A5A9PB54_9TELE</name>
<comment type="caution">
    <text evidence="2">The sequence shown here is derived from an EMBL/GenBank/DDBJ whole genome shotgun (WGS) entry which is preliminary data.</text>
</comment>
<organism evidence="2 3">
    <name type="scientific">Triplophysa tibetana</name>
    <dbReference type="NCBI Taxonomy" id="1572043"/>
    <lineage>
        <taxon>Eukaryota</taxon>
        <taxon>Metazoa</taxon>
        <taxon>Chordata</taxon>
        <taxon>Craniata</taxon>
        <taxon>Vertebrata</taxon>
        <taxon>Euteleostomi</taxon>
        <taxon>Actinopterygii</taxon>
        <taxon>Neopterygii</taxon>
        <taxon>Teleostei</taxon>
        <taxon>Ostariophysi</taxon>
        <taxon>Cypriniformes</taxon>
        <taxon>Nemacheilidae</taxon>
        <taxon>Triplophysa</taxon>
    </lineage>
</organism>
<evidence type="ECO:0000313" key="3">
    <source>
        <dbReference type="Proteomes" id="UP000324632"/>
    </source>
</evidence>
<keyword evidence="3" id="KW-1185">Reference proteome</keyword>
<proteinExistence type="predicted"/>
<accession>A0A5A9PB54</accession>
<dbReference type="AlphaFoldDB" id="A0A5A9PB54"/>